<dbReference type="Pfam" id="PF11824">
    <property type="entry name" value="DUF3344"/>
    <property type="match status" value="2"/>
</dbReference>
<feature type="domain" description="DUF3344" evidence="3">
    <location>
        <begin position="32"/>
        <end position="302"/>
    </location>
</feature>
<protein>
    <submittedName>
        <fullName evidence="4">DUF3344 domain-containing protein</fullName>
    </submittedName>
</protein>
<feature type="compositionally biased region" description="Acidic residues" evidence="1">
    <location>
        <begin position="460"/>
        <end position="469"/>
    </location>
</feature>
<dbReference type="Pfam" id="PF08308">
    <property type="entry name" value="PEGA"/>
    <property type="match status" value="5"/>
</dbReference>
<feature type="region of interest" description="Disordered" evidence="1">
    <location>
        <begin position="448"/>
        <end position="469"/>
    </location>
</feature>
<feature type="domain" description="PEGA" evidence="2">
    <location>
        <begin position="381"/>
        <end position="446"/>
    </location>
</feature>
<name>A0A8G1A2I9_9EURY</name>
<dbReference type="PANTHER" id="PTHR36194:SF1">
    <property type="entry name" value="S-LAYER-LIKE PROTEIN"/>
    <property type="match status" value="1"/>
</dbReference>
<feature type="domain" description="PEGA" evidence="2">
    <location>
        <begin position="846"/>
        <end position="909"/>
    </location>
</feature>
<dbReference type="KEGG" id="mfk:E2N92_11415"/>
<dbReference type="PANTHER" id="PTHR36194">
    <property type="entry name" value="S-LAYER-LIKE PROTEIN"/>
    <property type="match status" value="1"/>
</dbReference>
<gene>
    <name evidence="4" type="ORF">E2N92_11415</name>
</gene>
<dbReference type="InterPro" id="IPR013229">
    <property type="entry name" value="PEGA"/>
</dbReference>
<organism evidence="4 5">
    <name type="scientific">Methanofollis formosanus</name>
    <dbReference type="NCBI Taxonomy" id="299308"/>
    <lineage>
        <taxon>Archaea</taxon>
        <taxon>Methanobacteriati</taxon>
        <taxon>Methanobacteriota</taxon>
        <taxon>Stenosarchaea group</taxon>
        <taxon>Methanomicrobia</taxon>
        <taxon>Methanomicrobiales</taxon>
        <taxon>Methanomicrobiaceae</taxon>
        <taxon>Methanofollis</taxon>
    </lineage>
</organism>
<keyword evidence="5" id="KW-1185">Reference proteome</keyword>
<feature type="compositionally biased region" description="Low complexity" evidence="1">
    <location>
        <begin position="751"/>
        <end position="770"/>
    </location>
</feature>
<feature type="domain" description="PEGA" evidence="2">
    <location>
        <begin position="309"/>
        <end position="378"/>
    </location>
</feature>
<feature type="region of interest" description="Disordered" evidence="1">
    <location>
        <begin position="751"/>
        <end position="787"/>
    </location>
</feature>
<evidence type="ECO:0000313" key="5">
    <source>
        <dbReference type="Proteomes" id="UP000826709"/>
    </source>
</evidence>
<proteinExistence type="predicted"/>
<sequence>MMRDKMRKEERFGVLLCLLALLLLPAAASADSYVGGIPLSTEEQGTVSGGVYIDAYPGFATSAEKTFTLPAGAEVKWARLYVAVYCGNQQENYAGKVTVSADGGGGVETYADDLNVEYSFPGEGGTGPVQVNDHCTRVTSDYLAWYDVASCIRGDDLKVKVSTEKTDAKFDGRIKCVALVAAYDDGDGDTVHYWINQGHDTDSYMADENGKPYVGETEFGTGALEAEGDEAALSVLYLASENGIYRFGGETLDGESRPRDYFGSERWDVVDLLQPGRDAALTYDRKDSETFYKIFLSALTVRYAERDAGSIAVNSVPAGAVVYIDDEEQEEETNTTVSGLEIGTHTVRVKMEGYPAPEEREVEVEKGTTATVTFVLERPSGSISVSSEPTGAAVYLDGKETGATTDTLLENVPVGEHTLILRLDGYDDHTEEVEVAEGETAEVAAILTASSSGGGGGSDGGDDEADEEGTGYAGGAFKVIARGAVAGNLTLTTAGMYTGLLAPGDSTTFTVPLDPPADARLTWGRLYLFTTWGHDEEQRAGQQAEAAVTVGGTLVPIDRRYSDRKGEGAYDYPVETLAYNVTPHLGSGDHDLAVAVTNTGKEGATFALYGCALLTLSEEPGAPVREYWVAEGADALRADEGAGITSEEASTTVRFTGIPSPETVSAARMTVASTAATGVEGEEHVVVFNGAEWENPLQGGSSAVSTATFDVRPYLEEGESSVAIRSVDTGKKGDYMENRVVALVLTRGASSSAATPAPGATSSSSVGTAPDQGGLQTSADAGGDAAGAEGENPIFSWFASLWSAFLGLFGIQTDDPAHAPEVRAAEDEEAPVPAAGVTEPAPSEAVLALTSTPSYALISLDGAYLGRTTPYTLGPLTPGRHTLRLEHEGCPAFESVFDLAGEQTLAVDLEAGTPVLTGGLAETERDGTGCILVESKPDGVEIVFDGRTLPVKTPYLICGVKPGLHTVKVKGKRGQFGVDKMKCSVEPGVVTALLFTTEKPVLHTLNVRSEHFDGAEVSVDGRRCNAKIPGRVEVPGSSPYLSLRSDQGSFTFQAPGCLDDGADFWIEPPEQPGAGVMVESDPAGADILVDGFVTGYATPYLVANLSSGSHLIGVSRSGYLPQEKRIPLIDRRNTPADAAVSFHLEEYPCGALEVATPEDGARIYLHGKDTGEKTPYTFEHLKIGTYEVKVKDGDTTQEQEVTVLPGRTVLCSFVDGAGEVPPA</sequence>
<evidence type="ECO:0000259" key="3">
    <source>
        <dbReference type="Pfam" id="PF11824"/>
    </source>
</evidence>
<dbReference type="InterPro" id="IPR021779">
    <property type="entry name" value="DUF3344"/>
</dbReference>
<feature type="domain" description="PEGA" evidence="2">
    <location>
        <begin position="1151"/>
        <end position="1209"/>
    </location>
</feature>
<reference evidence="4" key="2">
    <citation type="submission" date="2019-03" db="EMBL/GenBank/DDBJ databases">
        <authorList>
            <person name="Chen S.-C."/>
            <person name="Wu S.-Y."/>
            <person name="Lai M.-C."/>
        </authorList>
    </citation>
    <scope>NUCLEOTIDE SEQUENCE</scope>
    <source>
        <strain evidence="4">ML15</strain>
    </source>
</reference>
<accession>A0A8G1A2I9</accession>
<evidence type="ECO:0000313" key="4">
    <source>
        <dbReference type="EMBL" id="QYZ79987.1"/>
    </source>
</evidence>
<feature type="domain" description="PEGA" evidence="2">
    <location>
        <begin position="1076"/>
        <end position="1133"/>
    </location>
</feature>
<feature type="domain" description="DUF3344" evidence="3">
    <location>
        <begin position="471"/>
        <end position="745"/>
    </location>
</feature>
<evidence type="ECO:0000256" key="1">
    <source>
        <dbReference type="SAM" id="MobiDB-lite"/>
    </source>
</evidence>
<reference evidence="4" key="1">
    <citation type="journal article" date="2005" name="Int. J. Syst. Evol. Microbiol.">
        <title>Methanofollis formosanus sp. nov., isolated from a fish pond.</title>
        <authorList>
            <person name="Wu S.Y."/>
            <person name="Chen S.C."/>
            <person name="Lai M.C."/>
        </authorList>
    </citation>
    <scope>NUCLEOTIDE SEQUENCE</scope>
    <source>
        <strain evidence="4">ML15</strain>
    </source>
</reference>
<dbReference type="Proteomes" id="UP000826709">
    <property type="component" value="Chromosome"/>
</dbReference>
<dbReference type="EMBL" id="CP037968">
    <property type="protein sequence ID" value="QYZ79987.1"/>
    <property type="molecule type" value="Genomic_DNA"/>
</dbReference>
<evidence type="ECO:0000259" key="2">
    <source>
        <dbReference type="Pfam" id="PF08308"/>
    </source>
</evidence>
<dbReference type="AlphaFoldDB" id="A0A8G1A2I9"/>